<dbReference type="SUPFAM" id="SSF52833">
    <property type="entry name" value="Thioredoxin-like"/>
    <property type="match status" value="1"/>
</dbReference>
<sequence length="211" mass="23118">MLYSMFYSGLGAGSIPVKKSLNLAVDLCRVMAKRLVVAIAMVSCLWLMLTPGAIAGLNDDNFDGNIYALYGGNGSLVPPRVSLEQSLSRDDRATVLVFFLDDSSDCKEYTAVVSQIQAFYGRAADILPLNVDAIPVKDEYAPTEPGYYYSGVVPQTVVLDLEGKVVYDGKGQVSYESIDDVLRQVYDLLPRSESIDLKRRAPNEVSVELSR</sequence>
<dbReference type="EMBL" id="JAMXFF010000050">
    <property type="protein sequence ID" value="MCT7969440.1"/>
    <property type="molecule type" value="Genomic_DNA"/>
</dbReference>
<evidence type="ECO:0000256" key="1">
    <source>
        <dbReference type="SAM" id="Phobius"/>
    </source>
</evidence>
<evidence type="ECO:0000313" key="2">
    <source>
        <dbReference type="EMBL" id="MCT7969440.1"/>
    </source>
</evidence>
<keyword evidence="3" id="KW-1185">Reference proteome</keyword>
<dbReference type="InterPro" id="IPR048069">
    <property type="entry name" value="Thylak_slr1796"/>
</dbReference>
<keyword evidence="1" id="KW-1133">Transmembrane helix</keyword>
<dbReference type="NCBIfam" id="NF038096">
    <property type="entry name" value="thylak_slr1796"/>
    <property type="match status" value="1"/>
</dbReference>
<protein>
    <submittedName>
        <fullName evidence="2">Thylakoid membrane photosystem I accumulation factor</fullName>
    </submittedName>
</protein>
<evidence type="ECO:0000313" key="3">
    <source>
        <dbReference type="Proteomes" id="UP001525890"/>
    </source>
</evidence>
<dbReference type="Gene3D" id="3.40.30.10">
    <property type="entry name" value="Glutaredoxin"/>
    <property type="match status" value="1"/>
</dbReference>
<organism evidence="2 3">
    <name type="scientific">Laspinema palackyanum D2a</name>
    <dbReference type="NCBI Taxonomy" id="2953684"/>
    <lineage>
        <taxon>Bacteria</taxon>
        <taxon>Bacillati</taxon>
        <taxon>Cyanobacteriota</taxon>
        <taxon>Cyanophyceae</taxon>
        <taxon>Oscillatoriophycideae</taxon>
        <taxon>Oscillatoriales</taxon>
        <taxon>Laspinemataceae</taxon>
        <taxon>Laspinema</taxon>
        <taxon>Laspinema palackyanum</taxon>
    </lineage>
</organism>
<dbReference type="InterPro" id="IPR036249">
    <property type="entry name" value="Thioredoxin-like_sf"/>
</dbReference>
<reference evidence="2 3" key="1">
    <citation type="journal article" date="2022" name="Front. Microbiol.">
        <title>High genomic differentiation and limited gene flow indicate recent cryptic speciation within the genus Laspinema (cyanobacteria).</title>
        <authorList>
            <person name="Stanojkovic A."/>
            <person name="Skoupy S."/>
            <person name="Skaloud P."/>
            <person name="Dvorak P."/>
        </authorList>
    </citation>
    <scope>NUCLEOTIDE SEQUENCE [LARGE SCALE GENOMIC DNA]</scope>
    <source>
        <strain evidence="2 3">D2a</strain>
    </source>
</reference>
<feature type="transmembrane region" description="Helical" evidence="1">
    <location>
        <begin position="35"/>
        <end position="57"/>
    </location>
</feature>
<comment type="caution">
    <text evidence="2">The sequence shown here is derived from an EMBL/GenBank/DDBJ whole genome shotgun (WGS) entry which is preliminary data.</text>
</comment>
<keyword evidence="1" id="KW-0812">Transmembrane</keyword>
<gene>
    <name evidence="2" type="ORF">NG799_24285</name>
</gene>
<keyword evidence="1" id="KW-0472">Membrane</keyword>
<accession>A0ABT2MXG6</accession>
<proteinExistence type="predicted"/>
<name>A0ABT2MXG6_9CYAN</name>
<dbReference type="Proteomes" id="UP001525890">
    <property type="component" value="Unassembled WGS sequence"/>
</dbReference>